<dbReference type="Pfam" id="PF00583">
    <property type="entry name" value="Acetyltransf_1"/>
    <property type="match status" value="1"/>
</dbReference>
<dbReference type="Gene3D" id="3.40.630.30">
    <property type="match status" value="1"/>
</dbReference>
<evidence type="ECO:0000259" key="1">
    <source>
        <dbReference type="PROSITE" id="PS51186"/>
    </source>
</evidence>
<protein>
    <recommendedName>
        <fullName evidence="1">N-acetyltransferase domain-containing protein</fullName>
    </recommendedName>
</protein>
<dbReference type="InterPro" id="IPR016181">
    <property type="entry name" value="Acyl_CoA_acyltransferase"/>
</dbReference>
<dbReference type="RefSeq" id="WP_095414875.1">
    <property type="nucleotide sequence ID" value="NZ_CP018477.1"/>
</dbReference>
<dbReference type="OrthoDB" id="214696at2"/>
<dbReference type="EMBL" id="CP018477">
    <property type="protein sequence ID" value="ASV74603.1"/>
    <property type="molecule type" value="Genomic_DNA"/>
</dbReference>
<proteinExistence type="predicted"/>
<feature type="domain" description="N-acetyltransferase" evidence="1">
    <location>
        <begin position="167"/>
        <end position="317"/>
    </location>
</feature>
<dbReference type="GO" id="GO:0016747">
    <property type="term" value="F:acyltransferase activity, transferring groups other than amino-acyl groups"/>
    <property type="evidence" value="ECO:0007669"/>
    <property type="project" value="InterPro"/>
</dbReference>
<dbReference type="SUPFAM" id="SSF55729">
    <property type="entry name" value="Acyl-CoA N-acyltransferases (Nat)"/>
    <property type="match status" value="1"/>
</dbReference>
<dbReference type="CDD" id="cd04301">
    <property type="entry name" value="NAT_SF"/>
    <property type="match status" value="1"/>
</dbReference>
<dbReference type="PROSITE" id="PS51186">
    <property type="entry name" value="GNAT"/>
    <property type="match status" value="1"/>
</dbReference>
<keyword evidence="3" id="KW-1185">Reference proteome</keyword>
<evidence type="ECO:0000313" key="2">
    <source>
        <dbReference type="EMBL" id="ASV74603.1"/>
    </source>
</evidence>
<dbReference type="Proteomes" id="UP000215086">
    <property type="component" value="Chromosome"/>
</dbReference>
<dbReference type="KEGG" id="ttf:THTE_2001"/>
<evidence type="ECO:0000313" key="3">
    <source>
        <dbReference type="Proteomes" id="UP000215086"/>
    </source>
</evidence>
<accession>A0A286RF65</accession>
<organism evidence="2 3">
    <name type="scientific">Thermogutta terrifontis</name>
    <dbReference type="NCBI Taxonomy" id="1331910"/>
    <lineage>
        <taxon>Bacteria</taxon>
        <taxon>Pseudomonadati</taxon>
        <taxon>Planctomycetota</taxon>
        <taxon>Planctomycetia</taxon>
        <taxon>Pirellulales</taxon>
        <taxon>Thermoguttaceae</taxon>
        <taxon>Thermogutta</taxon>
    </lineage>
</organism>
<sequence>MGAPTRQSTENSDETGLIIRPASRETFRLNLWLLCKDLPPGDRDAQVQRLLDHLRKSPPGTAGILQAQRGSDVVGAILWTMYPGRTAVISAPGLRENEPLSTAEKLFKGIISNLRSSQTRLIFANLSVDQTIFHDPLKNTGFSPLARLRYLLSPARDFPRQLPSSELSFVPVTSWNEKEFAEIVEETYVGTLDCPELNGIRETEDVLAGYRAAGVYCPDLWFVITHENEPVGCLVLTDHPDFDQLELVYMGLIPRFRGHGWGREAVRYAQWMAQIRKRSGLLLAVDTRNTPAIHVYESLGMQPLEERDIFLFVFNDDRGAAGPVTG</sequence>
<gene>
    <name evidence="2" type="ORF">THTE_2001</name>
</gene>
<dbReference type="AlphaFoldDB" id="A0A286RF65"/>
<reference evidence="2 3" key="1">
    <citation type="journal article" name="Front. Microbiol.">
        <title>Sugar Metabolism of the First Thermophilic Planctomycete Thermogutta terrifontis: Comparative Genomic and Transcriptomic Approaches.</title>
        <authorList>
            <person name="Elcheninov A.G."/>
            <person name="Menzel P."/>
            <person name="Gudbergsdottir S.R."/>
            <person name="Slesarev A.I."/>
            <person name="Kadnikov V.V."/>
            <person name="Krogh A."/>
            <person name="Bonch-Osmolovskaya E.A."/>
            <person name="Peng X."/>
            <person name="Kublanov I.V."/>
        </authorList>
    </citation>
    <scope>NUCLEOTIDE SEQUENCE [LARGE SCALE GENOMIC DNA]</scope>
    <source>
        <strain evidence="2 3">R1</strain>
    </source>
</reference>
<name>A0A286RF65_9BACT</name>
<dbReference type="InterPro" id="IPR000182">
    <property type="entry name" value="GNAT_dom"/>
</dbReference>